<dbReference type="Proteomes" id="UP000241444">
    <property type="component" value="Unassembled WGS sequence"/>
</dbReference>
<evidence type="ECO:0000313" key="4">
    <source>
        <dbReference type="Proteomes" id="UP000241444"/>
    </source>
</evidence>
<keyword evidence="1" id="KW-0328">Glycosyltransferase</keyword>
<dbReference type="OrthoDB" id="9771846at2"/>
<keyword evidence="4" id="KW-1185">Reference proteome</keyword>
<comment type="caution">
    <text evidence="3">The sequence shown here is derived from an EMBL/GenBank/DDBJ whole genome shotgun (WGS) entry which is preliminary data.</text>
</comment>
<keyword evidence="2 3" id="KW-0808">Transferase</keyword>
<dbReference type="InterPro" id="IPR004629">
    <property type="entry name" value="WecG_TagA_CpsF"/>
</dbReference>
<evidence type="ECO:0000256" key="2">
    <source>
        <dbReference type="ARBA" id="ARBA00022679"/>
    </source>
</evidence>
<accession>A0A2P7BWT6</accession>
<evidence type="ECO:0000256" key="1">
    <source>
        <dbReference type="ARBA" id="ARBA00022676"/>
    </source>
</evidence>
<sequence length="256" mass="28734">MSAHGRITEVEPPRRDILGVPVVALPWSVAIETMRAMIAEQHFALVTWLNAHNANLAQDDVEFRQALERFLILPDGVGVDIASKLLHGAPFPANLNGTDFIPALLTAETRPLRVGLVGARADVVEKATASFRQLAPQHEFRVISDGFFKAADEPHILEILKNYQPQILLVAMGVPRQEMFMASHLSVEHCTLAFGVGALFEFRAGVVPRAPILVQKLRFEWLYRLAQEPERLWRRYVVGNPLFLLRVLRAKLRGQI</sequence>
<dbReference type="PANTHER" id="PTHR34136">
    <property type="match status" value="1"/>
</dbReference>
<dbReference type="EMBL" id="PGGO01000001">
    <property type="protein sequence ID" value="PSH70906.1"/>
    <property type="molecule type" value="Genomic_DNA"/>
</dbReference>
<organism evidence="3 4">
    <name type="scientific">Phyllobacterium brassicacearum</name>
    <dbReference type="NCBI Taxonomy" id="314235"/>
    <lineage>
        <taxon>Bacteria</taxon>
        <taxon>Pseudomonadati</taxon>
        <taxon>Pseudomonadota</taxon>
        <taxon>Alphaproteobacteria</taxon>
        <taxon>Hyphomicrobiales</taxon>
        <taxon>Phyllobacteriaceae</taxon>
        <taxon>Phyllobacterium</taxon>
    </lineage>
</organism>
<reference evidence="4" key="1">
    <citation type="submission" date="2017-11" db="EMBL/GenBank/DDBJ databases">
        <authorList>
            <person name="Kuznetsova I."/>
            <person name="Sazanova A."/>
            <person name="Chirak E."/>
            <person name="Safronova V."/>
            <person name="Willems A."/>
        </authorList>
    </citation>
    <scope>NUCLEOTIDE SEQUENCE [LARGE SCALE GENOMIC DNA]</scope>
    <source>
        <strain evidence="4">STM 196</strain>
    </source>
</reference>
<proteinExistence type="predicted"/>
<dbReference type="AlphaFoldDB" id="A0A2P7BWT6"/>
<evidence type="ECO:0000313" key="3">
    <source>
        <dbReference type="EMBL" id="PSH70906.1"/>
    </source>
</evidence>
<dbReference type="NCBIfam" id="TIGR00696">
    <property type="entry name" value="wecG_tagA_cpsF"/>
    <property type="match status" value="1"/>
</dbReference>
<dbReference type="Pfam" id="PF03808">
    <property type="entry name" value="Glyco_tran_WecG"/>
    <property type="match status" value="1"/>
</dbReference>
<gene>
    <name evidence="3" type="ORF">CU102_02355</name>
</gene>
<name>A0A2P7BWT6_9HYPH</name>
<dbReference type="GO" id="GO:0016758">
    <property type="term" value="F:hexosyltransferase activity"/>
    <property type="evidence" value="ECO:0007669"/>
    <property type="project" value="TreeGrafter"/>
</dbReference>
<dbReference type="CDD" id="cd06533">
    <property type="entry name" value="Glyco_transf_WecG_TagA"/>
    <property type="match status" value="1"/>
</dbReference>
<protein>
    <submittedName>
        <fullName evidence="3">Glycosyltransferase</fullName>
    </submittedName>
</protein>
<dbReference type="PANTHER" id="PTHR34136:SF1">
    <property type="entry name" value="UDP-N-ACETYL-D-MANNOSAMINURONIC ACID TRANSFERASE"/>
    <property type="match status" value="1"/>
</dbReference>
<dbReference type="RefSeq" id="WP_106709324.1">
    <property type="nucleotide sequence ID" value="NZ_PGGO01000001.1"/>
</dbReference>